<dbReference type="PANTHER" id="PTHR19842:SF0">
    <property type="entry name" value="TARGET OF RAPAMYCIN COMPLEX SUBUNIT LST8"/>
    <property type="match status" value="1"/>
</dbReference>
<protein>
    <submittedName>
        <fullName evidence="4">WD repeat-containing protein wat1</fullName>
    </submittedName>
</protein>
<dbReference type="RefSeq" id="XP_029231446.1">
    <property type="nucleotide sequence ID" value="XM_029368452.1"/>
</dbReference>
<feature type="region of interest" description="Disordered" evidence="3">
    <location>
        <begin position="530"/>
        <end position="584"/>
    </location>
</feature>
<evidence type="ECO:0000313" key="4">
    <source>
        <dbReference type="EMBL" id="RNF26240.1"/>
    </source>
</evidence>
<dbReference type="GeneID" id="40315125"/>
<comment type="caution">
    <text evidence="4">The sequence shown here is derived from an EMBL/GenBank/DDBJ whole genome shotgun (WGS) entry which is preliminary data.</text>
</comment>
<organism evidence="4 5">
    <name type="scientific">Trypanosoma conorhini</name>
    <dbReference type="NCBI Taxonomy" id="83891"/>
    <lineage>
        <taxon>Eukaryota</taxon>
        <taxon>Discoba</taxon>
        <taxon>Euglenozoa</taxon>
        <taxon>Kinetoplastea</taxon>
        <taxon>Metakinetoplastina</taxon>
        <taxon>Trypanosomatida</taxon>
        <taxon>Trypanosomatidae</taxon>
        <taxon>Trypanosoma</taxon>
    </lineage>
</organism>
<dbReference type="InterPro" id="IPR015943">
    <property type="entry name" value="WD40/YVTN_repeat-like_dom_sf"/>
</dbReference>
<name>A0A422Q8H0_9TRYP</name>
<keyword evidence="5" id="KW-1185">Reference proteome</keyword>
<feature type="repeat" description="WD" evidence="2">
    <location>
        <begin position="1"/>
        <end position="28"/>
    </location>
</feature>
<dbReference type="PANTHER" id="PTHR19842">
    <property type="entry name" value="G BETA-LIKE PROTEIN GBL"/>
    <property type="match status" value="1"/>
</dbReference>
<dbReference type="SMART" id="SM00320">
    <property type="entry name" value="WD40"/>
    <property type="match status" value="4"/>
</dbReference>
<dbReference type="Pfam" id="PF00400">
    <property type="entry name" value="WD40"/>
    <property type="match status" value="2"/>
</dbReference>
<dbReference type="GO" id="GO:0031931">
    <property type="term" value="C:TORC1 complex"/>
    <property type="evidence" value="ECO:0007669"/>
    <property type="project" value="InterPro"/>
</dbReference>
<evidence type="ECO:0000313" key="5">
    <source>
        <dbReference type="Proteomes" id="UP000284403"/>
    </source>
</evidence>
<feature type="region of interest" description="Disordered" evidence="3">
    <location>
        <begin position="390"/>
        <end position="413"/>
    </location>
</feature>
<feature type="repeat" description="WD" evidence="2">
    <location>
        <begin position="624"/>
        <end position="655"/>
    </location>
</feature>
<dbReference type="EMBL" id="MKKU01000051">
    <property type="protein sequence ID" value="RNF26240.1"/>
    <property type="molecule type" value="Genomic_DNA"/>
</dbReference>
<dbReference type="PROSITE" id="PS50082">
    <property type="entry name" value="WD_REPEATS_2"/>
    <property type="match status" value="2"/>
</dbReference>
<dbReference type="Gene3D" id="2.130.10.10">
    <property type="entry name" value="YVTN repeat-like/Quinoprotein amine dehydrogenase"/>
    <property type="match status" value="3"/>
</dbReference>
<feature type="compositionally biased region" description="Polar residues" evidence="3">
    <location>
        <begin position="392"/>
        <end position="413"/>
    </location>
</feature>
<dbReference type="InterPro" id="IPR037588">
    <property type="entry name" value="MLST8"/>
</dbReference>
<comment type="similarity">
    <text evidence="1">Belongs to the WD repeat LST8 family.</text>
</comment>
<dbReference type="InterPro" id="IPR001680">
    <property type="entry name" value="WD40_rpt"/>
</dbReference>
<dbReference type="SUPFAM" id="SSF50978">
    <property type="entry name" value="WD40 repeat-like"/>
    <property type="match status" value="1"/>
</dbReference>
<dbReference type="PROSITE" id="PS50294">
    <property type="entry name" value="WD_REPEATS_REGION"/>
    <property type="match status" value="1"/>
</dbReference>
<dbReference type="AlphaFoldDB" id="A0A422Q8H0"/>
<gene>
    <name evidence="4" type="ORF">Tco025E_01514</name>
</gene>
<dbReference type="OrthoDB" id="400at2759"/>
<evidence type="ECO:0000256" key="1">
    <source>
        <dbReference type="ARBA" id="ARBA00009890"/>
    </source>
</evidence>
<feature type="compositionally biased region" description="Basic and acidic residues" evidence="3">
    <location>
        <begin position="540"/>
        <end position="551"/>
    </location>
</feature>
<evidence type="ECO:0000256" key="3">
    <source>
        <dbReference type="SAM" id="MobiDB-lite"/>
    </source>
</evidence>
<evidence type="ECO:0000256" key="2">
    <source>
        <dbReference type="PROSITE-ProRule" id="PRU00221"/>
    </source>
</evidence>
<dbReference type="Proteomes" id="UP000284403">
    <property type="component" value="Unassembled WGS sequence"/>
</dbReference>
<dbReference type="GO" id="GO:0031929">
    <property type="term" value="P:TOR signaling"/>
    <property type="evidence" value="ECO:0007669"/>
    <property type="project" value="InterPro"/>
</dbReference>
<feature type="compositionally biased region" description="Basic and acidic residues" evidence="3">
    <location>
        <begin position="295"/>
        <end position="309"/>
    </location>
</feature>
<feature type="region of interest" description="Disordered" evidence="3">
    <location>
        <begin position="285"/>
        <end position="312"/>
    </location>
</feature>
<dbReference type="GO" id="GO:0031932">
    <property type="term" value="C:TORC2 complex"/>
    <property type="evidence" value="ECO:0007669"/>
    <property type="project" value="InterPro"/>
</dbReference>
<accession>A0A422Q8H0</accession>
<keyword evidence="2" id="KW-0853">WD repeat</keyword>
<proteinExistence type="inferred from homology"/>
<feature type="compositionally biased region" description="Basic and acidic residues" evidence="3">
    <location>
        <begin position="561"/>
        <end position="581"/>
    </location>
</feature>
<reference evidence="4 5" key="1">
    <citation type="journal article" date="2018" name="BMC Genomics">
        <title>Genomic comparison of Trypanosoma conorhini and Trypanosoma rangeli to Trypanosoma cruzi strains of high and low virulence.</title>
        <authorList>
            <person name="Bradwell K.R."/>
            <person name="Koparde V.N."/>
            <person name="Matveyev A.V."/>
            <person name="Serrano M.G."/>
            <person name="Alves J.M."/>
            <person name="Parikh H."/>
            <person name="Huang B."/>
            <person name="Lee V."/>
            <person name="Espinosa-Alvarez O."/>
            <person name="Ortiz P.A."/>
            <person name="Costa-Martins A.G."/>
            <person name="Teixeira M.M."/>
            <person name="Buck G.A."/>
        </authorList>
    </citation>
    <scope>NUCLEOTIDE SEQUENCE [LARGE SCALE GENOMIC DNA]</scope>
    <source>
        <strain evidence="4 5">025E</strain>
    </source>
</reference>
<dbReference type="GO" id="GO:0032956">
    <property type="term" value="P:regulation of actin cytoskeleton organization"/>
    <property type="evidence" value="ECO:0007669"/>
    <property type="project" value="TreeGrafter"/>
</dbReference>
<sequence>MCAAFLISASYDKQIRFWDGASGRTVRCFSFQDSQVNALLLIPDTTYLAVAGFGVVRVYDIGSPNTAAAAAAAASGGGGGGASNQAPPLLSSYENQSAMNFTSLGSFPLHLKRGAASFFGSSTDNSTSSLLNGTVELGSTQRPLQDNTCVELSTALYATSEDGHIRFLNATNPNALQLIWDISTNVAITCSALSPDRQTLLTGSQIGRVSVWHLPTITEVATQQLQNSAGIPFGQKPLQEISFDTDYTAIRSIAIEPLARWAVAATNAGKLHFLRFVREAHGCGPLPDPSAGSEAKPEGSETKEAKEAEDSMGVALATKDAKDPADCGAAAASQDAGSFQLEGVCRPTAVGNDGGVCGSKSNFLGSSAEALAEESRTLAFVSSPDAQALPAQVSSSDQKFGSETSSNDSSSKQLPFPQQFLMEVFYSFQAHYKYILKVAISPSTDLLVTCCADYTVGRFLIPKELQQGTAFETKRSGDDISSCQESEQAVTATVPLSSDVVEGLQERRMTQPGAPEVALAVASLLQPMAAAEDSQSAPADKPKGAEAKMSETSRSGTSRKVSADVDEGKPAESAAKTEEKPAATPADFADASSLQFSVVPSLNIDGNTQLHSTGVLQFVALKPLTGHLRWVWDCVFSDCGRYLFTASSDHYLRMWTGLLTDRVQSTCFIGHTKPVVCSILYYEKRLE</sequence>
<dbReference type="InterPro" id="IPR036322">
    <property type="entry name" value="WD40_repeat_dom_sf"/>
</dbReference>